<protein>
    <recommendedName>
        <fullName evidence="2">tRNA threonylcarbamoyladenosine biosynthesis protein TsaB</fullName>
    </recommendedName>
    <alternativeName>
        <fullName evidence="3">t(6)A37 threonylcarbamoyladenosine biosynthesis protein TsaB</fullName>
    </alternativeName>
</protein>
<dbReference type="OrthoDB" id="9809995at2"/>
<evidence type="ECO:0000256" key="1">
    <source>
        <dbReference type="ARBA" id="ARBA00010493"/>
    </source>
</evidence>
<dbReference type="InterPro" id="IPR022496">
    <property type="entry name" value="T6A_TsaB"/>
</dbReference>
<dbReference type="Pfam" id="PF00814">
    <property type="entry name" value="TsaD"/>
    <property type="match status" value="1"/>
</dbReference>
<dbReference type="InterPro" id="IPR000905">
    <property type="entry name" value="Gcp-like_dom"/>
</dbReference>
<evidence type="ECO:0000259" key="4">
    <source>
        <dbReference type="Pfam" id="PF00814"/>
    </source>
</evidence>
<name>A0A4D6XM38_9GAMM</name>
<evidence type="ECO:0000256" key="2">
    <source>
        <dbReference type="ARBA" id="ARBA00019012"/>
    </source>
</evidence>
<dbReference type="GO" id="GO:0016740">
    <property type="term" value="F:transferase activity"/>
    <property type="evidence" value="ECO:0007669"/>
    <property type="project" value="UniProtKB-KW"/>
</dbReference>
<dbReference type="CDD" id="cd24032">
    <property type="entry name" value="ASKHA_NBD_TsaB"/>
    <property type="match status" value="1"/>
</dbReference>
<evidence type="ECO:0000256" key="3">
    <source>
        <dbReference type="ARBA" id="ARBA00032446"/>
    </source>
</evidence>
<dbReference type="NCBIfam" id="TIGR03725">
    <property type="entry name" value="T6A_YeaZ"/>
    <property type="match status" value="1"/>
</dbReference>
<proteinExistence type="inferred from homology"/>
<accession>A0A4D6XM38</accession>
<reference evidence="5 6" key="1">
    <citation type="submission" date="2018-12" db="EMBL/GenBank/DDBJ databases">
        <authorList>
            <person name="Chong R.A."/>
        </authorList>
    </citation>
    <scope>NUCLEOTIDE SEQUENCE [LARGE SCALE GENOMIC DNA]</scope>
    <source>
        <strain evidence="5 6">Aar</strain>
    </source>
</reference>
<dbReference type="InterPro" id="IPR043129">
    <property type="entry name" value="ATPase_NBD"/>
</dbReference>
<comment type="similarity">
    <text evidence="1">Belongs to the KAE1 / TsaD family. TsaB subfamily.</text>
</comment>
<dbReference type="EMBL" id="CP034900">
    <property type="protein sequence ID" value="QCI15998.1"/>
    <property type="molecule type" value="Genomic_DNA"/>
</dbReference>
<evidence type="ECO:0000313" key="5">
    <source>
        <dbReference type="EMBL" id="QCI15998.1"/>
    </source>
</evidence>
<dbReference type="Proteomes" id="UP000298654">
    <property type="component" value="Chromosome"/>
</dbReference>
<dbReference type="PANTHER" id="PTHR11735">
    <property type="entry name" value="TRNA N6-ADENOSINE THREONYLCARBAMOYLTRANSFERASE"/>
    <property type="match status" value="1"/>
</dbReference>
<keyword evidence="5" id="KW-0808">Transferase</keyword>
<dbReference type="PANTHER" id="PTHR11735:SF11">
    <property type="entry name" value="TRNA THREONYLCARBAMOYLADENOSINE BIOSYNTHESIS PROTEIN TSAB"/>
    <property type="match status" value="1"/>
</dbReference>
<dbReference type="RefSeq" id="WP_158364467.1">
    <property type="nucleotide sequence ID" value="NZ_CP034900.1"/>
</dbReference>
<sequence>MSKIILAIDSSIDCCSVALYKNKKIFSISEICKKKHTIQILPMIQKILNQNQITCKELNYISFSKGPGNFTGIRIAASVAHSLSISLKIPIIAISTLAIMAEKAWRKYKKKYIIVAINAKKTEVYWAKYIRTSQSTWIGEDTESLININLIKNQINNLKKNWTFIGNGWENIKNQNILDINKFKFFFPNAKDIIPFVLLKIKTLQISCLKNSQINYLYNNF</sequence>
<reference evidence="5 6" key="2">
    <citation type="submission" date="2019-05" db="EMBL/GenBank/DDBJ databases">
        <title>Genome evolution of the obligate endosymbiont Buchnera aphidicola.</title>
        <authorList>
            <person name="Moran N.A."/>
        </authorList>
    </citation>
    <scope>NUCLEOTIDE SEQUENCE [LARGE SCALE GENOMIC DNA]</scope>
    <source>
        <strain evidence="5 6">Aar</strain>
    </source>
</reference>
<dbReference type="AlphaFoldDB" id="A0A4D6XM38"/>
<feature type="domain" description="Gcp-like" evidence="4">
    <location>
        <begin position="30"/>
        <end position="175"/>
    </location>
</feature>
<dbReference type="GO" id="GO:0005829">
    <property type="term" value="C:cytosol"/>
    <property type="evidence" value="ECO:0007669"/>
    <property type="project" value="TreeGrafter"/>
</dbReference>
<organism evidence="5 6">
    <name type="scientific">Buchnera aphidicola</name>
    <name type="common">Artemisaphis artemisicola</name>
    <dbReference type="NCBI Taxonomy" id="1241836"/>
    <lineage>
        <taxon>Bacteria</taxon>
        <taxon>Pseudomonadati</taxon>
        <taxon>Pseudomonadota</taxon>
        <taxon>Gammaproteobacteria</taxon>
        <taxon>Enterobacterales</taxon>
        <taxon>Erwiniaceae</taxon>
        <taxon>Buchnera</taxon>
    </lineage>
</organism>
<dbReference type="SUPFAM" id="SSF53067">
    <property type="entry name" value="Actin-like ATPase domain"/>
    <property type="match status" value="2"/>
</dbReference>
<gene>
    <name evidence="5" type="primary">tsaB</name>
    <name evidence="5" type="ORF">D9V59_01620</name>
</gene>
<evidence type="ECO:0000313" key="6">
    <source>
        <dbReference type="Proteomes" id="UP000298654"/>
    </source>
</evidence>
<dbReference type="GO" id="GO:0002949">
    <property type="term" value="P:tRNA threonylcarbamoyladenosine modification"/>
    <property type="evidence" value="ECO:0007669"/>
    <property type="project" value="InterPro"/>
</dbReference>
<dbReference type="Gene3D" id="3.30.420.40">
    <property type="match status" value="2"/>
</dbReference>